<comment type="caution">
    <text evidence="1">The sequence shown here is derived from an EMBL/GenBank/DDBJ whole genome shotgun (WGS) entry which is preliminary data.</text>
</comment>
<protein>
    <recommendedName>
        <fullName evidence="3">Beta family protein</fullName>
    </recommendedName>
</protein>
<dbReference type="EMBL" id="WXZT01000001">
    <property type="protein sequence ID" value="MZZ11373.1"/>
    <property type="molecule type" value="Genomic_DNA"/>
</dbReference>
<dbReference type="InterPro" id="IPR025683">
    <property type="entry name" value="Protein_beta"/>
</dbReference>
<accession>A0A6B1Y4P6</accession>
<organism evidence="1 2">
    <name type="scientific">Pseudomonas aeruginosa</name>
    <dbReference type="NCBI Taxonomy" id="287"/>
    <lineage>
        <taxon>Bacteria</taxon>
        <taxon>Pseudomonadati</taxon>
        <taxon>Pseudomonadota</taxon>
        <taxon>Gammaproteobacteria</taxon>
        <taxon>Pseudomonadales</taxon>
        <taxon>Pseudomonadaceae</taxon>
        <taxon>Pseudomonas</taxon>
    </lineage>
</organism>
<sequence length="377" mass="42548">MNDQYFPVLKAKKGELDALSNLSQSVLARTTPIIELTKLGGRQLEAAQKRTDTPFKDYIEKCSAEIAKAIPKKQLMLDIFQWPENFLIESGEHILNYAIDQLTEKGILPCPLIGYDRWETPEYKEAIKSIRLGKDQFFSIRLDSVALEDMLDPDYFNEVIEDIVAETNLIPLNTPVIIDLEDITKKSVNDAIETIGRAYEHMRSLGFTYIISVGSSIPTSVNHAVKTPDSSATIFRKEVLAWKGFLQAYPTASLYFGDYGVRNPRAADNIIAPDMNGKIRYTIENSYFIARGHSLRRENKAAQNNVLARAIVESPHYMGENFSWGDYRIMECSKEKFFGNPTTWISIDTNHHISALTTEIYEFASKIAAAATRAAKV</sequence>
<evidence type="ECO:0000313" key="2">
    <source>
        <dbReference type="Proteomes" id="UP000644192"/>
    </source>
</evidence>
<dbReference type="RefSeq" id="WP_132674294.1">
    <property type="nucleotide sequence ID" value="NZ_CAADNI010000297.1"/>
</dbReference>
<evidence type="ECO:0000313" key="1">
    <source>
        <dbReference type="EMBL" id="MZZ11373.1"/>
    </source>
</evidence>
<gene>
    <name evidence="1" type="ORF">GUL26_03850</name>
</gene>
<evidence type="ECO:0008006" key="3">
    <source>
        <dbReference type="Google" id="ProtNLM"/>
    </source>
</evidence>
<dbReference type="Proteomes" id="UP000644192">
    <property type="component" value="Unassembled WGS sequence"/>
</dbReference>
<proteinExistence type="predicted"/>
<name>A0A6B1Y4P6_PSEAI</name>
<reference evidence="1" key="1">
    <citation type="submission" date="2020-01" db="EMBL/GenBank/DDBJ databases">
        <title>Bacteria Cultured from War Wounds Associated with the Conflict in Eastern Ukraine.</title>
        <authorList>
            <person name="Snesrud E."/>
            <person name="Galac M.R."/>
            <person name="Mc Gann P."/>
            <person name="Valentine K."/>
            <person name="Viacheslav K."/>
        </authorList>
    </citation>
    <scope>NUCLEOTIDE SEQUENCE</scope>
    <source>
        <strain evidence="1">VNMU148</strain>
    </source>
</reference>
<dbReference type="Pfam" id="PF14350">
    <property type="entry name" value="Beta_protein"/>
    <property type="match status" value="1"/>
</dbReference>
<dbReference type="AlphaFoldDB" id="A0A6B1Y4P6"/>